<dbReference type="AlphaFoldDB" id="A0A182KAS6"/>
<evidence type="ECO:0000313" key="1">
    <source>
        <dbReference type="EnsemblMetazoa" id="ACHR007863-PA"/>
    </source>
</evidence>
<name>A0A182KAS6_9DIPT</name>
<dbReference type="EnsemblMetazoa" id="ACHR007863-RA">
    <property type="protein sequence ID" value="ACHR007863-PA"/>
    <property type="gene ID" value="ACHR007863"/>
</dbReference>
<organism evidence="1 2">
    <name type="scientific">Anopheles christyi</name>
    <dbReference type="NCBI Taxonomy" id="43041"/>
    <lineage>
        <taxon>Eukaryota</taxon>
        <taxon>Metazoa</taxon>
        <taxon>Ecdysozoa</taxon>
        <taxon>Arthropoda</taxon>
        <taxon>Hexapoda</taxon>
        <taxon>Insecta</taxon>
        <taxon>Pterygota</taxon>
        <taxon>Neoptera</taxon>
        <taxon>Endopterygota</taxon>
        <taxon>Diptera</taxon>
        <taxon>Nematocera</taxon>
        <taxon>Culicoidea</taxon>
        <taxon>Culicidae</taxon>
        <taxon>Anophelinae</taxon>
        <taxon>Anopheles</taxon>
    </lineage>
</organism>
<protein>
    <submittedName>
        <fullName evidence="1">Uncharacterized protein</fullName>
    </submittedName>
</protein>
<accession>A0A182KAS6</accession>
<proteinExistence type="predicted"/>
<reference evidence="1" key="2">
    <citation type="submission" date="2020-05" db="UniProtKB">
        <authorList>
            <consortium name="EnsemblMetazoa"/>
        </authorList>
    </citation>
    <scope>IDENTIFICATION</scope>
    <source>
        <strain evidence="1">ACHKN1017</strain>
    </source>
</reference>
<dbReference type="Proteomes" id="UP000075881">
    <property type="component" value="Unassembled WGS sequence"/>
</dbReference>
<dbReference type="VEuPathDB" id="VectorBase:ACHR007863"/>
<sequence>TVNQRVAVREECVSEKKREGEKFKEKRTKYNIGAHLYTNNNFKVDALTADELGESNVRALSPS</sequence>
<keyword evidence="2" id="KW-1185">Reference proteome</keyword>
<evidence type="ECO:0000313" key="2">
    <source>
        <dbReference type="Proteomes" id="UP000075881"/>
    </source>
</evidence>
<reference evidence="2" key="1">
    <citation type="submission" date="2013-03" db="EMBL/GenBank/DDBJ databases">
        <title>The Genome Sequence of Anopheles christyi ACHKN1017.</title>
        <authorList>
            <consortium name="The Broad Institute Genomics Platform"/>
            <person name="Neafsey D.E."/>
            <person name="Besansky N."/>
            <person name="Walker B."/>
            <person name="Young S.K."/>
            <person name="Zeng Q."/>
            <person name="Gargeya S."/>
            <person name="Fitzgerald M."/>
            <person name="Haas B."/>
            <person name="Abouelleil A."/>
            <person name="Allen A.W."/>
            <person name="Alvarado L."/>
            <person name="Arachchi H.M."/>
            <person name="Berlin A.M."/>
            <person name="Chapman S.B."/>
            <person name="Gainer-Dewar J."/>
            <person name="Goldberg J."/>
            <person name="Griggs A."/>
            <person name="Gujja S."/>
            <person name="Hansen M."/>
            <person name="Howarth C."/>
            <person name="Imamovic A."/>
            <person name="Ireland A."/>
            <person name="Larimer J."/>
            <person name="McCowan C."/>
            <person name="Murphy C."/>
            <person name="Pearson M."/>
            <person name="Poon T.W."/>
            <person name="Priest M."/>
            <person name="Roberts A."/>
            <person name="Saif S."/>
            <person name="Shea T."/>
            <person name="Sisk P."/>
            <person name="Sykes S."/>
            <person name="Wortman J."/>
            <person name="Nusbaum C."/>
            <person name="Birren B."/>
        </authorList>
    </citation>
    <scope>NUCLEOTIDE SEQUENCE [LARGE SCALE GENOMIC DNA]</scope>
    <source>
        <strain evidence="2">ACHKN1017</strain>
    </source>
</reference>